<evidence type="ECO:0000256" key="8">
    <source>
        <dbReference type="ARBA" id="ARBA00023170"/>
    </source>
</evidence>
<dbReference type="EMBL" id="CM015725">
    <property type="protein sequence ID" value="KAF3698818.1"/>
    <property type="molecule type" value="Genomic_DNA"/>
</dbReference>
<keyword evidence="3" id="KW-1003">Cell membrane</keyword>
<feature type="domain" description="G-protein coupled receptors family 2 profile 2" evidence="15">
    <location>
        <begin position="195"/>
        <end position="321"/>
    </location>
</feature>
<comment type="subcellular location">
    <subcellularLocation>
        <location evidence="1">Cell membrane</location>
        <topology evidence="1">Multi-pass membrane protein</topology>
    </subcellularLocation>
</comment>
<dbReference type="SUPFAM" id="SSF111418">
    <property type="entry name" value="Hormone receptor domain"/>
    <property type="match status" value="1"/>
</dbReference>
<dbReference type="GO" id="GO:0007188">
    <property type="term" value="P:adenylate cyclase-modulating G protein-coupled receptor signaling pathway"/>
    <property type="evidence" value="ECO:0007669"/>
    <property type="project" value="TreeGrafter"/>
</dbReference>
<protein>
    <submittedName>
        <fullName evidence="16">Pituitary adenylate cyclase-activating polypeptide type I receptor</fullName>
    </submittedName>
</protein>
<name>A0A6G1Q971_CHAAH</name>
<reference evidence="16 17" key="1">
    <citation type="submission" date="2019-02" db="EMBL/GenBank/DDBJ databases">
        <title>Opniocepnalus argus genome.</title>
        <authorList>
            <person name="Zhou C."/>
            <person name="Xiao S."/>
        </authorList>
    </citation>
    <scope>NUCLEOTIDE SEQUENCE [LARGE SCALE GENOMIC DNA]</scope>
    <source>
        <strain evidence="16">OARG1902GOOAL</strain>
        <tissue evidence="16">Muscle</tissue>
    </source>
</reference>
<dbReference type="GO" id="GO:0005886">
    <property type="term" value="C:plasma membrane"/>
    <property type="evidence" value="ECO:0007669"/>
    <property type="project" value="UniProtKB-SubCell"/>
</dbReference>
<dbReference type="FunFam" id="4.10.1240.10:FF:000022">
    <property type="entry name" value="Adenylate cyclase-activating polypeptide 1a (pituitary) receptor type I"/>
    <property type="match status" value="1"/>
</dbReference>
<dbReference type="InterPro" id="IPR017983">
    <property type="entry name" value="GPCR_2_secretin-like_CS"/>
</dbReference>
<keyword evidence="13" id="KW-0732">Signal</keyword>
<evidence type="ECO:0000256" key="3">
    <source>
        <dbReference type="ARBA" id="ARBA00022475"/>
    </source>
</evidence>
<evidence type="ECO:0000256" key="7">
    <source>
        <dbReference type="ARBA" id="ARBA00023136"/>
    </source>
</evidence>
<accession>A0A6G1Q971</accession>
<proteinExistence type="inferred from homology"/>
<feature type="region of interest" description="Disordered" evidence="11">
    <location>
        <begin position="376"/>
        <end position="413"/>
    </location>
</feature>
<reference evidence="17" key="2">
    <citation type="submission" date="2019-02" db="EMBL/GenBank/DDBJ databases">
        <title>Opniocepnalus argus Var Kimnra genome.</title>
        <authorList>
            <person name="Zhou C."/>
            <person name="Xiao S."/>
        </authorList>
    </citation>
    <scope>NUCLEOTIDE SEQUENCE [LARGE SCALE GENOMIC DNA]</scope>
</reference>
<evidence type="ECO:0000256" key="4">
    <source>
        <dbReference type="ARBA" id="ARBA00022692"/>
    </source>
</evidence>
<dbReference type="GO" id="GO:0007166">
    <property type="term" value="P:cell surface receptor signaling pathway"/>
    <property type="evidence" value="ECO:0007669"/>
    <property type="project" value="InterPro"/>
</dbReference>
<sequence>MRGYLLTAMFLLPLVAPESMHCINKRDHEKCMKNIELHNAIEDPDSVCPWMWDNLTCWQAASIGEVVVVNCPELFHEFMGPEDVMGRITRNCTEEGWSEPFPHYVDVCLYYDNATKPDMFYASVKALYTVGYSTSLVSLTTAMVILCRFRKLHCTRNFIHMNLFVSFMLRAISVFIKDGVLYAEEESDHCFVHTINFVLFIGIIIILVQKLQSPDIGGNESSIYLHCLCRCVVFVLCSSCAQKCFSEPTQAVQHSCRMSELSTITLRLARSTLLLIPLFGIHYTVFAFSPEDVSKRERLVFELGLGSFQGFVVAVLYCFLNGEVSLWSLNMKALPLIYFSPNRCAVGDQEEMAQLDGEPVLCCGPEAAEAPFVGQQWSERRDSAVDPEQEQLPDTDVKPAGGERQHQPAHLSV</sequence>
<dbReference type="PROSITE" id="PS00649">
    <property type="entry name" value="G_PROTEIN_RECEP_F2_1"/>
    <property type="match status" value="1"/>
</dbReference>
<dbReference type="PROSITE" id="PS50227">
    <property type="entry name" value="G_PROTEIN_RECEP_F2_3"/>
    <property type="match status" value="1"/>
</dbReference>
<evidence type="ECO:0000256" key="5">
    <source>
        <dbReference type="ARBA" id="ARBA00022989"/>
    </source>
</evidence>
<keyword evidence="7 12" id="KW-0472">Membrane</keyword>
<feature type="chain" id="PRO_5026157008" evidence="13">
    <location>
        <begin position="18"/>
        <end position="413"/>
    </location>
</feature>
<evidence type="ECO:0000259" key="15">
    <source>
        <dbReference type="PROSITE" id="PS50261"/>
    </source>
</evidence>
<dbReference type="Pfam" id="PF00002">
    <property type="entry name" value="7tm_2"/>
    <property type="match status" value="1"/>
</dbReference>
<evidence type="ECO:0000256" key="11">
    <source>
        <dbReference type="SAM" id="MobiDB-lite"/>
    </source>
</evidence>
<keyword evidence="4 12" id="KW-0812">Transmembrane</keyword>
<dbReference type="Gene3D" id="1.20.1070.10">
    <property type="entry name" value="Rhodopsin 7-helix transmembrane proteins"/>
    <property type="match status" value="2"/>
</dbReference>
<dbReference type="PROSITE" id="PS00650">
    <property type="entry name" value="G_PROTEIN_RECEP_F2_2"/>
    <property type="match status" value="1"/>
</dbReference>
<evidence type="ECO:0000256" key="1">
    <source>
        <dbReference type="ARBA" id="ARBA00004651"/>
    </source>
</evidence>
<dbReference type="PROSITE" id="PS50261">
    <property type="entry name" value="G_PROTEIN_RECEP_F2_4"/>
    <property type="match status" value="2"/>
</dbReference>
<feature type="transmembrane region" description="Helical" evidence="12">
    <location>
        <begin position="308"/>
        <end position="329"/>
    </location>
</feature>
<organism evidence="16 17">
    <name type="scientific">Channa argus</name>
    <name type="common">Northern snakehead</name>
    <name type="synonym">Ophicephalus argus</name>
    <dbReference type="NCBI Taxonomy" id="215402"/>
    <lineage>
        <taxon>Eukaryota</taxon>
        <taxon>Metazoa</taxon>
        <taxon>Chordata</taxon>
        <taxon>Craniata</taxon>
        <taxon>Vertebrata</taxon>
        <taxon>Euteleostomi</taxon>
        <taxon>Actinopterygii</taxon>
        <taxon>Neopterygii</taxon>
        <taxon>Teleostei</taxon>
        <taxon>Neoteleostei</taxon>
        <taxon>Acanthomorphata</taxon>
        <taxon>Anabantaria</taxon>
        <taxon>Anabantiformes</taxon>
        <taxon>Channoidei</taxon>
        <taxon>Channidae</taxon>
        <taxon>Channa</taxon>
    </lineage>
</organism>
<keyword evidence="5 12" id="KW-1133">Transmembrane helix</keyword>
<dbReference type="GO" id="GO:0017046">
    <property type="term" value="F:peptide hormone binding"/>
    <property type="evidence" value="ECO:0007669"/>
    <property type="project" value="TreeGrafter"/>
</dbReference>
<evidence type="ECO:0000256" key="10">
    <source>
        <dbReference type="ARBA" id="ARBA00023224"/>
    </source>
</evidence>
<keyword evidence="9" id="KW-0325">Glycoprotein</keyword>
<evidence type="ECO:0000256" key="2">
    <source>
        <dbReference type="ARBA" id="ARBA00005314"/>
    </source>
</evidence>
<dbReference type="Gene3D" id="4.10.1240.10">
    <property type="entry name" value="GPCR, family 2, extracellular hormone receptor domain"/>
    <property type="match status" value="1"/>
</dbReference>
<dbReference type="InterPro" id="IPR001879">
    <property type="entry name" value="GPCR_2_extracellular_dom"/>
</dbReference>
<evidence type="ECO:0000259" key="14">
    <source>
        <dbReference type="PROSITE" id="PS50227"/>
    </source>
</evidence>
<evidence type="ECO:0000313" key="17">
    <source>
        <dbReference type="Proteomes" id="UP000503349"/>
    </source>
</evidence>
<dbReference type="InterPro" id="IPR000832">
    <property type="entry name" value="GPCR_2_secretin-like"/>
</dbReference>
<feature type="transmembrane region" description="Helical" evidence="12">
    <location>
        <begin position="268"/>
        <end position="288"/>
    </location>
</feature>
<feature type="domain" description="G-protein coupled receptors family 2 profile 2" evidence="15">
    <location>
        <begin position="124"/>
        <end position="192"/>
    </location>
</feature>
<dbReference type="InterPro" id="IPR017981">
    <property type="entry name" value="GPCR_2-like_7TM"/>
</dbReference>
<dbReference type="PANTHER" id="PTHR45620">
    <property type="entry name" value="PDF RECEPTOR-LIKE PROTEIN-RELATED"/>
    <property type="match status" value="1"/>
</dbReference>
<dbReference type="PANTHER" id="PTHR45620:SF12">
    <property type="entry name" value="PITUITARY ADENYLATE CYCLASE-ACTIVATING POLYPEPTIDE TYPE I RECEPTOR"/>
    <property type="match status" value="1"/>
</dbReference>
<keyword evidence="10" id="KW-0807">Transducer</keyword>
<dbReference type="AlphaFoldDB" id="A0A6G1Q971"/>
<evidence type="ECO:0000256" key="12">
    <source>
        <dbReference type="SAM" id="Phobius"/>
    </source>
</evidence>
<dbReference type="InterPro" id="IPR050332">
    <property type="entry name" value="GPCR_2"/>
</dbReference>
<dbReference type="Pfam" id="PF02793">
    <property type="entry name" value="HRM"/>
    <property type="match status" value="1"/>
</dbReference>
<feature type="transmembrane region" description="Helical" evidence="12">
    <location>
        <begin position="158"/>
        <end position="176"/>
    </location>
</feature>
<dbReference type="SMART" id="SM00008">
    <property type="entry name" value="HormR"/>
    <property type="match status" value="1"/>
</dbReference>
<keyword evidence="6" id="KW-0297">G-protein coupled receptor</keyword>
<dbReference type="Proteomes" id="UP000503349">
    <property type="component" value="Chromosome 14"/>
</dbReference>
<dbReference type="GO" id="GO:0008528">
    <property type="term" value="F:G protein-coupled peptide receptor activity"/>
    <property type="evidence" value="ECO:0007669"/>
    <property type="project" value="TreeGrafter"/>
</dbReference>
<feature type="signal peptide" evidence="13">
    <location>
        <begin position="1"/>
        <end position="17"/>
    </location>
</feature>
<feature type="transmembrane region" description="Helical" evidence="12">
    <location>
        <begin position="191"/>
        <end position="208"/>
    </location>
</feature>
<evidence type="ECO:0000256" key="13">
    <source>
        <dbReference type="SAM" id="SignalP"/>
    </source>
</evidence>
<gene>
    <name evidence="16" type="ORF">EXN66_Car014505</name>
</gene>
<feature type="compositionally biased region" description="Basic and acidic residues" evidence="11">
    <location>
        <begin position="395"/>
        <end position="406"/>
    </location>
</feature>
<feature type="transmembrane region" description="Helical" evidence="12">
    <location>
        <begin position="126"/>
        <end position="146"/>
    </location>
</feature>
<evidence type="ECO:0000313" key="16">
    <source>
        <dbReference type="EMBL" id="KAF3698818.1"/>
    </source>
</evidence>
<keyword evidence="17" id="KW-1185">Reference proteome</keyword>
<comment type="similarity">
    <text evidence="2">Belongs to the G-protein coupled receptor 2 family.</text>
</comment>
<evidence type="ECO:0000256" key="9">
    <source>
        <dbReference type="ARBA" id="ARBA00023180"/>
    </source>
</evidence>
<dbReference type="PRINTS" id="PR00249">
    <property type="entry name" value="GPCRSECRETIN"/>
</dbReference>
<dbReference type="InterPro" id="IPR036445">
    <property type="entry name" value="GPCR_2_extracell_dom_sf"/>
</dbReference>
<evidence type="ECO:0000256" key="6">
    <source>
        <dbReference type="ARBA" id="ARBA00023040"/>
    </source>
</evidence>
<keyword evidence="8 16" id="KW-0675">Receptor</keyword>
<feature type="domain" description="G-protein coupled receptors family 2 profile 1" evidence="14">
    <location>
        <begin position="30"/>
        <end position="112"/>
    </location>
</feature>